<dbReference type="AlphaFoldDB" id="A0A162CXG5"/>
<gene>
    <name evidence="1" type="ORF">AZF04_11910</name>
</gene>
<name>A0A162CXG5_9BACI</name>
<sequence>MLIDIDEIRTVKEAGDLIATVDEKLYALVEDKGDKYPFHLVCLQTFSVIQSYDSLPSNTEIEEDVGVEIHDVYDHERASIKIK</sequence>
<keyword evidence="2" id="KW-1185">Reference proteome</keyword>
<evidence type="ECO:0000313" key="1">
    <source>
        <dbReference type="EMBL" id="KYG27033.1"/>
    </source>
</evidence>
<reference evidence="1" key="1">
    <citation type="submission" date="2016-02" db="EMBL/GenBank/DDBJ databases">
        <title>Genome sequence of Bacillus trypoxylicola KCTC 13244(T).</title>
        <authorList>
            <person name="Jeong H."/>
            <person name="Park S.-H."/>
            <person name="Choi S.-K."/>
        </authorList>
    </citation>
    <scope>NUCLEOTIDE SEQUENCE [LARGE SCALE GENOMIC DNA]</scope>
    <source>
        <strain evidence="1">KCTC 13244</strain>
    </source>
</reference>
<organism evidence="1 2">
    <name type="scientific">Alkalihalobacillus trypoxylicola</name>
    <dbReference type="NCBI Taxonomy" id="519424"/>
    <lineage>
        <taxon>Bacteria</taxon>
        <taxon>Bacillati</taxon>
        <taxon>Bacillota</taxon>
        <taxon>Bacilli</taxon>
        <taxon>Bacillales</taxon>
        <taxon>Bacillaceae</taxon>
        <taxon>Alkalihalobacillus</taxon>
    </lineage>
</organism>
<dbReference type="Proteomes" id="UP000075806">
    <property type="component" value="Unassembled WGS sequence"/>
</dbReference>
<accession>A0A162CXG5</accession>
<evidence type="ECO:0000313" key="2">
    <source>
        <dbReference type="Proteomes" id="UP000075806"/>
    </source>
</evidence>
<protein>
    <submittedName>
        <fullName evidence="1">Uncharacterized protein</fullName>
    </submittedName>
</protein>
<dbReference type="STRING" id="519424.AZF04_11910"/>
<comment type="caution">
    <text evidence="1">The sequence shown here is derived from an EMBL/GenBank/DDBJ whole genome shotgun (WGS) entry which is preliminary data.</text>
</comment>
<dbReference type="EMBL" id="LTAO01000037">
    <property type="protein sequence ID" value="KYG27033.1"/>
    <property type="molecule type" value="Genomic_DNA"/>
</dbReference>
<dbReference type="RefSeq" id="WP_061949983.1">
    <property type="nucleotide sequence ID" value="NZ_LTAO01000037.1"/>
</dbReference>
<dbReference type="OrthoDB" id="2883715at2"/>
<proteinExistence type="predicted"/>